<evidence type="ECO:0000313" key="3">
    <source>
        <dbReference type="EMBL" id="KAF5914325.1"/>
    </source>
</evidence>
<reference evidence="3 4" key="1">
    <citation type="journal article" date="2020" name="Mol. Biol. Evol.">
        <title>Interspecific Gene Flow and the Evolution of Specialization in Black and White Rhinoceros.</title>
        <authorList>
            <person name="Moodley Y."/>
            <person name="Westbury M.V."/>
            <person name="Russo I.M."/>
            <person name="Gopalakrishnan S."/>
            <person name="Rakotoarivelo A."/>
            <person name="Olsen R.A."/>
            <person name="Prost S."/>
            <person name="Tunstall T."/>
            <person name="Ryder O.A."/>
            <person name="Dalen L."/>
            <person name="Bruford M.W."/>
        </authorList>
    </citation>
    <scope>NUCLEOTIDE SEQUENCE [LARGE SCALE GENOMIC DNA]</scope>
    <source>
        <strain evidence="3">SBR-YM</strain>
        <tissue evidence="3">Skin</tissue>
    </source>
</reference>
<protein>
    <recommendedName>
        <fullName evidence="5">MKRN2 opposite strand protein</fullName>
    </recommendedName>
</protein>
<name>A0A7J7EEW2_DICBM</name>
<dbReference type="EMBL" id="JACDTQ010003345">
    <property type="protein sequence ID" value="KAF5914325.1"/>
    <property type="molecule type" value="Genomic_DNA"/>
</dbReference>
<comment type="caution">
    <text evidence="3">The sequence shown here is derived from an EMBL/GenBank/DDBJ whole genome shotgun (WGS) entry which is preliminary data.</text>
</comment>
<dbReference type="Proteomes" id="UP000551758">
    <property type="component" value="Unassembled WGS sequence"/>
</dbReference>
<proteinExistence type="predicted"/>
<dbReference type="AlphaFoldDB" id="A0A7J7EEW2"/>
<evidence type="ECO:0008006" key="5">
    <source>
        <dbReference type="Google" id="ProtNLM"/>
    </source>
</evidence>
<dbReference type="InterPro" id="IPR032016">
    <property type="entry name" value="MKRN2OS-like"/>
</dbReference>
<feature type="domain" description="MKRN2 opposite strand protein-like C-terminal" evidence="1">
    <location>
        <begin position="104"/>
        <end position="214"/>
    </location>
</feature>
<feature type="domain" description="MKRN2 opposite strand protein-like C-terminal" evidence="1">
    <location>
        <begin position="45"/>
        <end position="91"/>
    </location>
</feature>
<sequence length="238" mass="27217">MQQVEAGKPLIKFTHCKKRIYSFRVPRCCPLCQQDMGSRKLEEAPVSISHPFTNGHQEKCSFLLRPTQGTFLREYDGRSDLHVGITNTNGAFPLQLLRDSGLVAGVVYNYTAHGVQRDETGWEQSVSIPLLQPGMFGLMDQWDKYLEDFSTTGAWLPHRYEEDHHNCYSYTLTFINCILTTEGREQLDKAEFTEKYVVPRTRKVSKYITLYRAIEVRGFYVVDDPDQETSSAPGSALC</sequence>
<dbReference type="PANTHER" id="PTHR33963">
    <property type="entry name" value="MKRN2 OPPOSITE STRAND PROTEIN"/>
    <property type="match status" value="1"/>
</dbReference>
<evidence type="ECO:0000259" key="2">
    <source>
        <dbReference type="Pfam" id="PF22795"/>
    </source>
</evidence>
<dbReference type="Pfam" id="PF22795">
    <property type="entry name" value="DUF4796_N"/>
    <property type="match status" value="1"/>
</dbReference>
<feature type="domain" description="MKRN2 opposite strand protein-like N-terminal" evidence="2">
    <location>
        <begin position="8"/>
        <end position="36"/>
    </location>
</feature>
<accession>A0A7J7EEW2</accession>
<evidence type="ECO:0000313" key="4">
    <source>
        <dbReference type="Proteomes" id="UP000551758"/>
    </source>
</evidence>
<keyword evidence="4" id="KW-1185">Reference proteome</keyword>
<dbReference type="Pfam" id="PF16044">
    <property type="entry name" value="DUF4796_C"/>
    <property type="match status" value="2"/>
</dbReference>
<gene>
    <name evidence="3" type="ORF">HPG69_006784</name>
</gene>
<dbReference type="PANTHER" id="PTHR33963:SF2">
    <property type="entry name" value="MKRN2 OPPOSITE STRAND PROTEIN"/>
    <property type="match status" value="1"/>
</dbReference>
<dbReference type="InterPro" id="IPR053921">
    <property type="entry name" value="MKRN2OS-like_C"/>
</dbReference>
<evidence type="ECO:0000259" key="1">
    <source>
        <dbReference type="Pfam" id="PF16044"/>
    </source>
</evidence>
<dbReference type="InterPro" id="IPR053922">
    <property type="entry name" value="MKRN2OS-like_N"/>
</dbReference>
<organism evidence="3 4">
    <name type="scientific">Diceros bicornis minor</name>
    <name type="common">South-central black rhinoceros</name>
    <dbReference type="NCBI Taxonomy" id="77932"/>
    <lineage>
        <taxon>Eukaryota</taxon>
        <taxon>Metazoa</taxon>
        <taxon>Chordata</taxon>
        <taxon>Craniata</taxon>
        <taxon>Vertebrata</taxon>
        <taxon>Euteleostomi</taxon>
        <taxon>Mammalia</taxon>
        <taxon>Eutheria</taxon>
        <taxon>Laurasiatheria</taxon>
        <taxon>Perissodactyla</taxon>
        <taxon>Rhinocerotidae</taxon>
        <taxon>Diceros</taxon>
    </lineage>
</organism>